<name>A0A9W8GKX0_9FUNG</name>
<proteinExistence type="predicted"/>
<dbReference type="PROSITE" id="PS50089">
    <property type="entry name" value="ZF_RING_2"/>
    <property type="match status" value="1"/>
</dbReference>
<evidence type="ECO:0000256" key="2">
    <source>
        <dbReference type="SAM" id="MobiDB-lite"/>
    </source>
</evidence>
<dbReference type="Gene3D" id="3.30.40.10">
    <property type="entry name" value="Zinc/RING finger domain, C3HC4 (zinc finger)"/>
    <property type="match status" value="1"/>
</dbReference>
<keyword evidence="1" id="KW-0862">Zinc</keyword>
<feature type="compositionally biased region" description="Basic and acidic residues" evidence="2">
    <location>
        <begin position="272"/>
        <end position="282"/>
    </location>
</feature>
<dbReference type="EMBL" id="JANBTX010000024">
    <property type="protein sequence ID" value="KAJ2689533.1"/>
    <property type="molecule type" value="Genomic_DNA"/>
</dbReference>
<organism evidence="4 5">
    <name type="scientific">Coemansia spiralis</name>
    <dbReference type="NCBI Taxonomy" id="417178"/>
    <lineage>
        <taxon>Eukaryota</taxon>
        <taxon>Fungi</taxon>
        <taxon>Fungi incertae sedis</taxon>
        <taxon>Zoopagomycota</taxon>
        <taxon>Kickxellomycotina</taxon>
        <taxon>Kickxellomycetes</taxon>
        <taxon>Kickxellales</taxon>
        <taxon>Kickxellaceae</taxon>
        <taxon>Coemansia</taxon>
    </lineage>
</organism>
<dbReference type="InterPro" id="IPR001841">
    <property type="entry name" value="Znf_RING"/>
</dbReference>
<accession>A0A9W8GKX0</accession>
<dbReference type="OrthoDB" id="8062037at2759"/>
<dbReference type="PANTHER" id="PTHR46171">
    <property type="entry name" value="GH10160P"/>
    <property type="match status" value="1"/>
</dbReference>
<comment type="caution">
    <text evidence="4">The sequence shown here is derived from an EMBL/GenBank/DDBJ whole genome shotgun (WGS) entry which is preliminary data.</text>
</comment>
<reference evidence="4" key="1">
    <citation type="submission" date="2022-07" db="EMBL/GenBank/DDBJ databases">
        <title>Phylogenomic reconstructions and comparative analyses of Kickxellomycotina fungi.</title>
        <authorList>
            <person name="Reynolds N.K."/>
            <person name="Stajich J.E."/>
            <person name="Barry K."/>
            <person name="Grigoriev I.V."/>
            <person name="Crous P."/>
            <person name="Smith M.E."/>
        </authorList>
    </citation>
    <scope>NUCLEOTIDE SEQUENCE</scope>
    <source>
        <strain evidence="4">CBS 109367</strain>
    </source>
</reference>
<dbReference type="CDD" id="cd16473">
    <property type="entry name" value="RING-H2_RNF103"/>
    <property type="match status" value="1"/>
</dbReference>
<dbReference type="InterPro" id="IPR013083">
    <property type="entry name" value="Znf_RING/FYVE/PHD"/>
</dbReference>
<feature type="domain" description="RING-type" evidence="3">
    <location>
        <begin position="481"/>
        <end position="523"/>
    </location>
</feature>
<dbReference type="Pfam" id="PF13639">
    <property type="entry name" value="zf-RING_2"/>
    <property type="match status" value="1"/>
</dbReference>
<dbReference type="PANTHER" id="PTHR46171:SF3">
    <property type="entry name" value="GH10160P"/>
    <property type="match status" value="1"/>
</dbReference>
<evidence type="ECO:0000313" key="4">
    <source>
        <dbReference type="EMBL" id="KAJ2689533.1"/>
    </source>
</evidence>
<feature type="region of interest" description="Disordered" evidence="2">
    <location>
        <begin position="235"/>
        <end position="282"/>
    </location>
</feature>
<dbReference type="GO" id="GO:0061630">
    <property type="term" value="F:ubiquitin protein ligase activity"/>
    <property type="evidence" value="ECO:0007669"/>
    <property type="project" value="TreeGrafter"/>
</dbReference>
<feature type="compositionally biased region" description="Basic and acidic residues" evidence="2">
    <location>
        <begin position="43"/>
        <end position="54"/>
    </location>
</feature>
<sequence length="529" mass="56692">MGQSFSQYNSEQGSEPSQNRQEQPARGPRGNVRRSGRNVRGGNSEREDSGRGESRFSPYTTGPRAPRAAAPELTQAMQTASEAPPENAGVVQRVMLEVGDPYAEAQAAGTARARMRAGNRLLSAIVGRSVVGSIAQELGRRTVAGGSAYAMDSGGRSGLCYHVSLFILSVLEASIDEPPSDGEDLVRGAGDQPIAGSLGLEASETLADDPVRGLQFRMFLLPGAIDRALAAHANAGAAPGGETQEAPVSGEQPPEETDAGEPAQAEEEHMDDEQRREATRLEHEEKLRQLRDIARAMHDERRGIQVPVAVLGLRMNSELRRSTRAAFESLQDRVATPAPATPIHSAIRELRNRFGHIVPSFLVAPEAPETIVPAADGAGDQPGLSVFITIHYMQLGNPLLLTMAAYALFPELAAGGDGREAGNYELFLEIASILGQARNNTVSQELVDKRLGKYRYCSRDGGPVAVGEEGLEIALVSADRCPVCLEDFAEDDVLRVLECHHGLHLVCGDAWFTKGSNKCPICRSEAVHE</sequence>
<dbReference type="SMART" id="SM00184">
    <property type="entry name" value="RING"/>
    <property type="match status" value="1"/>
</dbReference>
<dbReference type="GO" id="GO:0016567">
    <property type="term" value="P:protein ubiquitination"/>
    <property type="evidence" value="ECO:0007669"/>
    <property type="project" value="TreeGrafter"/>
</dbReference>
<evidence type="ECO:0000313" key="5">
    <source>
        <dbReference type="Proteomes" id="UP001151516"/>
    </source>
</evidence>
<dbReference type="GO" id="GO:0008270">
    <property type="term" value="F:zinc ion binding"/>
    <property type="evidence" value="ECO:0007669"/>
    <property type="project" value="UniProtKB-KW"/>
</dbReference>
<evidence type="ECO:0000259" key="3">
    <source>
        <dbReference type="PROSITE" id="PS50089"/>
    </source>
</evidence>
<feature type="region of interest" description="Disordered" evidence="2">
    <location>
        <begin position="1"/>
        <end position="68"/>
    </location>
</feature>
<gene>
    <name evidence="4" type="ORF">IWW39_001445</name>
</gene>
<keyword evidence="5" id="KW-1185">Reference proteome</keyword>
<dbReference type="AlphaFoldDB" id="A0A9W8GKX0"/>
<feature type="compositionally biased region" description="Acidic residues" evidence="2">
    <location>
        <begin position="253"/>
        <end position="271"/>
    </location>
</feature>
<protein>
    <recommendedName>
        <fullName evidence="3">RING-type domain-containing protein</fullName>
    </recommendedName>
</protein>
<dbReference type="SUPFAM" id="SSF57850">
    <property type="entry name" value="RING/U-box"/>
    <property type="match status" value="1"/>
</dbReference>
<keyword evidence="1" id="KW-0863">Zinc-finger</keyword>
<evidence type="ECO:0000256" key="1">
    <source>
        <dbReference type="PROSITE-ProRule" id="PRU00175"/>
    </source>
</evidence>
<feature type="compositionally biased region" description="Polar residues" evidence="2">
    <location>
        <begin position="1"/>
        <end position="22"/>
    </location>
</feature>
<dbReference type="Proteomes" id="UP001151516">
    <property type="component" value="Unassembled WGS sequence"/>
</dbReference>
<keyword evidence="1" id="KW-0479">Metal-binding</keyword>